<sequence length="460" mass="49144">MSITAPDHTVQQDVAARLERLPMSRWHVSVRLIIGVVTFFEAFDQLLIAFSLPEISREWGLSTAGATATLTVGSIGMLLGALASGWLADRIGRVRVITLCLVITALGNLGMALSPALLPFLVLRFIQGLAIGGEVPTAASYIAELSRAKRRGRFVLMYEVVFPAGLTVGALASAWIVPHWGWRTLFLIAAIPGVAAFFLQRRVPESPRWLAARGRSAEAQEVMTRIEENVRRSTGRDLPPPAPAPAVVGSESARTGALRDLFTGRYRRRTLVVWTIWFVGYLANYGLTSWLPTLYKQVFGLPIDVSLWYSTLASVAGLAGCVLAALTIDRLGRRMVLSIGLGGTTVAMGVLAVLGANSAGQLAVFSAFAAMFSFAANISLYLYTPELYPTRSRALGCSLGGVLNRLGIIIGPILVALVYAGGTGLSAVFLLIGGITLVGTLVTAVFAEETKGRTLEELSP</sequence>
<dbReference type="EMBL" id="FNOK01000038">
    <property type="protein sequence ID" value="SDY89261.1"/>
    <property type="molecule type" value="Genomic_DNA"/>
</dbReference>
<feature type="transmembrane region" description="Helical" evidence="6">
    <location>
        <begin position="307"/>
        <end position="328"/>
    </location>
</feature>
<dbReference type="OrthoDB" id="9787026at2"/>
<dbReference type="Pfam" id="PF00083">
    <property type="entry name" value="Sugar_tr"/>
    <property type="match status" value="1"/>
</dbReference>
<evidence type="ECO:0000256" key="4">
    <source>
        <dbReference type="ARBA" id="ARBA00022989"/>
    </source>
</evidence>
<keyword evidence="4 6" id="KW-1133">Transmembrane helix</keyword>
<evidence type="ECO:0000256" key="2">
    <source>
        <dbReference type="ARBA" id="ARBA00022448"/>
    </source>
</evidence>
<dbReference type="InterPro" id="IPR020846">
    <property type="entry name" value="MFS_dom"/>
</dbReference>
<protein>
    <submittedName>
        <fullName evidence="8">MFS transporter, putative metabolite:H+ symporter</fullName>
    </submittedName>
</protein>
<evidence type="ECO:0000256" key="1">
    <source>
        <dbReference type="ARBA" id="ARBA00004651"/>
    </source>
</evidence>
<evidence type="ECO:0000313" key="9">
    <source>
        <dbReference type="Proteomes" id="UP000199529"/>
    </source>
</evidence>
<keyword evidence="3 6" id="KW-0812">Transmembrane</keyword>
<dbReference type="CDD" id="cd17316">
    <property type="entry name" value="MFS_SV2_like"/>
    <property type="match status" value="1"/>
</dbReference>
<feature type="transmembrane region" description="Helical" evidence="6">
    <location>
        <begin position="395"/>
        <end position="419"/>
    </location>
</feature>
<name>A0A1H3NK50_9PSEU</name>
<feature type="transmembrane region" description="Helical" evidence="6">
    <location>
        <begin position="362"/>
        <end position="383"/>
    </location>
</feature>
<dbReference type="InterPro" id="IPR005829">
    <property type="entry name" value="Sugar_transporter_CS"/>
</dbReference>
<comment type="subcellular location">
    <subcellularLocation>
        <location evidence="1">Cell membrane</location>
        <topology evidence="1">Multi-pass membrane protein</topology>
    </subcellularLocation>
</comment>
<evidence type="ECO:0000259" key="7">
    <source>
        <dbReference type="PROSITE" id="PS50850"/>
    </source>
</evidence>
<evidence type="ECO:0000256" key="5">
    <source>
        <dbReference type="ARBA" id="ARBA00023136"/>
    </source>
</evidence>
<dbReference type="RefSeq" id="WP_093272428.1">
    <property type="nucleotide sequence ID" value="NZ_FNOK01000038.1"/>
</dbReference>
<proteinExistence type="predicted"/>
<dbReference type="PROSITE" id="PS50850">
    <property type="entry name" value="MFS"/>
    <property type="match status" value="1"/>
</dbReference>
<feature type="transmembrane region" description="Helical" evidence="6">
    <location>
        <begin position="182"/>
        <end position="199"/>
    </location>
</feature>
<feature type="transmembrane region" description="Helical" evidence="6">
    <location>
        <begin position="271"/>
        <end position="287"/>
    </location>
</feature>
<gene>
    <name evidence="8" type="ORF">SAMN05216215_103835</name>
</gene>
<feature type="transmembrane region" description="Helical" evidence="6">
    <location>
        <begin position="155"/>
        <end position="176"/>
    </location>
</feature>
<dbReference type="PROSITE" id="PS00217">
    <property type="entry name" value="SUGAR_TRANSPORT_2"/>
    <property type="match status" value="1"/>
</dbReference>
<keyword evidence="9" id="KW-1185">Reference proteome</keyword>
<feature type="transmembrane region" description="Helical" evidence="6">
    <location>
        <begin position="125"/>
        <end position="143"/>
    </location>
</feature>
<dbReference type="PANTHER" id="PTHR23511:SF34">
    <property type="entry name" value="SYNAPTIC VESICLE GLYCOPROTEIN 2"/>
    <property type="match status" value="1"/>
</dbReference>
<dbReference type="PANTHER" id="PTHR23511">
    <property type="entry name" value="SYNAPTIC VESICLE GLYCOPROTEIN 2"/>
    <property type="match status" value="1"/>
</dbReference>
<keyword evidence="5 6" id="KW-0472">Membrane</keyword>
<dbReference type="AlphaFoldDB" id="A0A1H3NK50"/>
<evidence type="ECO:0000256" key="6">
    <source>
        <dbReference type="SAM" id="Phobius"/>
    </source>
</evidence>
<feature type="transmembrane region" description="Helical" evidence="6">
    <location>
        <begin position="335"/>
        <end position="356"/>
    </location>
</feature>
<dbReference type="GO" id="GO:0022857">
    <property type="term" value="F:transmembrane transporter activity"/>
    <property type="evidence" value="ECO:0007669"/>
    <property type="project" value="InterPro"/>
</dbReference>
<accession>A0A1H3NK50</accession>
<dbReference type="PROSITE" id="PS00216">
    <property type="entry name" value="SUGAR_TRANSPORT_1"/>
    <property type="match status" value="1"/>
</dbReference>
<dbReference type="Gene3D" id="1.20.1250.20">
    <property type="entry name" value="MFS general substrate transporter like domains"/>
    <property type="match status" value="1"/>
</dbReference>
<feature type="transmembrane region" description="Helical" evidence="6">
    <location>
        <begin position="64"/>
        <end position="87"/>
    </location>
</feature>
<feature type="transmembrane region" description="Helical" evidence="6">
    <location>
        <begin position="94"/>
        <end position="113"/>
    </location>
</feature>
<dbReference type="InterPro" id="IPR005828">
    <property type="entry name" value="MFS_sugar_transport-like"/>
</dbReference>
<dbReference type="STRING" id="418495.SAMN05216215_103835"/>
<feature type="transmembrane region" description="Helical" evidence="6">
    <location>
        <begin position="425"/>
        <end position="447"/>
    </location>
</feature>
<evidence type="ECO:0000256" key="3">
    <source>
        <dbReference type="ARBA" id="ARBA00022692"/>
    </source>
</evidence>
<organism evidence="8 9">
    <name type="scientific">Saccharopolyspora shandongensis</name>
    <dbReference type="NCBI Taxonomy" id="418495"/>
    <lineage>
        <taxon>Bacteria</taxon>
        <taxon>Bacillati</taxon>
        <taxon>Actinomycetota</taxon>
        <taxon>Actinomycetes</taxon>
        <taxon>Pseudonocardiales</taxon>
        <taxon>Pseudonocardiaceae</taxon>
        <taxon>Saccharopolyspora</taxon>
    </lineage>
</organism>
<reference evidence="9" key="1">
    <citation type="submission" date="2016-10" db="EMBL/GenBank/DDBJ databases">
        <authorList>
            <person name="Varghese N."/>
            <person name="Submissions S."/>
        </authorList>
    </citation>
    <scope>NUCLEOTIDE SEQUENCE [LARGE SCALE GENOMIC DNA]</scope>
    <source>
        <strain evidence="9">CGMCC 4.3530</strain>
    </source>
</reference>
<evidence type="ECO:0000313" key="8">
    <source>
        <dbReference type="EMBL" id="SDY89261.1"/>
    </source>
</evidence>
<keyword evidence="2" id="KW-0813">Transport</keyword>
<feature type="domain" description="Major facilitator superfamily (MFS) profile" evidence="7">
    <location>
        <begin position="30"/>
        <end position="451"/>
    </location>
</feature>
<dbReference type="SUPFAM" id="SSF103473">
    <property type="entry name" value="MFS general substrate transporter"/>
    <property type="match status" value="1"/>
</dbReference>
<dbReference type="InterPro" id="IPR036259">
    <property type="entry name" value="MFS_trans_sf"/>
</dbReference>
<feature type="transmembrane region" description="Helical" evidence="6">
    <location>
        <begin position="30"/>
        <end position="52"/>
    </location>
</feature>
<dbReference type="Proteomes" id="UP000199529">
    <property type="component" value="Unassembled WGS sequence"/>
</dbReference>
<dbReference type="GO" id="GO:0005886">
    <property type="term" value="C:plasma membrane"/>
    <property type="evidence" value="ECO:0007669"/>
    <property type="project" value="UniProtKB-SubCell"/>
</dbReference>